<accession>A0A6A6Y145</accession>
<reference evidence="1 3" key="1">
    <citation type="journal article" date="2020" name="Stud. Mycol.">
        <title>101 Dothideomycetes genomes: a test case for predicting lifestyles and emergence of pathogens.</title>
        <authorList>
            <person name="Haridas S."/>
            <person name="Albert R."/>
            <person name="Binder M."/>
            <person name="Bloem J."/>
            <person name="Labutti K."/>
            <person name="Salamov A."/>
            <person name="Andreopoulos B."/>
            <person name="Baker S."/>
            <person name="Barry K."/>
            <person name="Bills G."/>
            <person name="Bluhm B."/>
            <person name="Cannon C."/>
            <person name="Castanera R."/>
            <person name="Culley D."/>
            <person name="Daum C."/>
            <person name="Ezra D."/>
            <person name="Gonzalez J."/>
            <person name="Henrissat B."/>
            <person name="Kuo A."/>
            <person name="Liang C."/>
            <person name="Lipzen A."/>
            <person name="Lutzoni F."/>
            <person name="Magnuson J."/>
            <person name="Mondo S."/>
            <person name="Nolan M."/>
            <person name="Ohm R."/>
            <person name="Pangilinan J."/>
            <person name="Park H.-J."/>
            <person name="Ramirez L."/>
            <person name="Alfaro M."/>
            <person name="Sun H."/>
            <person name="Tritt A."/>
            <person name="Yoshinaga Y."/>
            <person name="Zwiers L.-H."/>
            <person name="Turgeon B."/>
            <person name="Goodwin S."/>
            <person name="Spatafora J."/>
            <person name="Crous P."/>
            <person name="Grigoriev I."/>
        </authorList>
    </citation>
    <scope>NUCLEOTIDE SEQUENCE</scope>
    <source>
        <strain evidence="1 3">CBS 304.34</strain>
    </source>
</reference>
<protein>
    <submittedName>
        <fullName evidence="1 3">Uncharacterized protein</fullName>
    </submittedName>
</protein>
<gene>
    <name evidence="1 3" type="ORF">BDZ99DRAFT_469545</name>
</gene>
<dbReference type="Proteomes" id="UP000504636">
    <property type="component" value="Unplaced"/>
</dbReference>
<dbReference type="OrthoDB" id="3920403at2759"/>
<name>A0A6A6Y145_9PEZI</name>
<dbReference type="AlphaFoldDB" id="A0A6A6Y145"/>
<evidence type="ECO:0000313" key="1">
    <source>
        <dbReference type="EMBL" id="KAF2801537.1"/>
    </source>
</evidence>
<dbReference type="GeneID" id="54462415"/>
<dbReference type="RefSeq" id="XP_033568501.1">
    <property type="nucleotide sequence ID" value="XM_033721522.1"/>
</dbReference>
<reference evidence="3" key="3">
    <citation type="submission" date="2025-04" db="UniProtKB">
        <authorList>
            <consortium name="RefSeq"/>
        </authorList>
    </citation>
    <scope>IDENTIFICATION</scope>
    <source>
        <strain evidence="3">CBS 304.34</strain>
    </source>
</reference>
<evidence type="ECO:0000313" key="3">
    <source>
        <dbReference type="RefSeq" id="XP_033568501.1"/>
    </source>
</evidence>
<organism evidence="1">
    <name type="scientific">Mytilinidion resinicola</name>
    <dbReference type="NCBI Taxonomy" id="574789"/>
    <lineage>
        <taxon>Eukaryota</taxon>
        <taxon>Fungi</taxon>
        <taxon>Dikarya</taxon>
        <taxon>Ascomycota</taxon>
        <taxon>Pezizomycotina</taxon>
        <taxon>Dothideomycetes</taxon>
        <taxon>Pleosporomycetidae</taxon>
        <taxon>Mytilinidiales</taxon>
        <taxon>Mytilinidiaceae</taxon>
        <taxon>Mytilinidion</taxon>
    </lineage>
</organism>
<dbReference type="EMBL" id="MU003729">
    <property type="protein sequence ID" value="KAF2801537.1"/>
    <property type="molecule type" value="Genomic_DNA"/>
</dbReference>
<sequence>MSASTPTTASLTLLPHPVASTVHTVGQLLASKEHINTNSLADRHYDDTFFVPFYRDILTLKPDETLDSSLGGIRLLSAREAGSSLVQLNAEKMEVRGLKDPQGALDLVAKSPSAQSWLKLRLAEGKEVAFVTKVQSVKNANWRRCSVVDVGNGMVRVREERRASRADEDAVELGEGGLLKKVDSKTEEELAVASPTGSKNDVLALEIRKVVLEEGDGDDVQCQLGEVLGQEEAAAFLK</sequence>
<keyword evidence="2" id="KW-1185">Reference proteome</keyword>
<evidence type="ECO:0000313" key="2">
    <source>
        <dbReference type="Proteomes" id="UP000504636"/>
    </source>
</evidence>
<proteinExistence type="predicted"/>
<reference evidence="3" key="2">
    <citation type="submission" date="2020-04" db="EMBL/GenBank/DDBJ databases">
        <authorList>
            <consortium name="NCBI Genome Project"/>
        </authorList>
    </citation>
    <scope>NUCLEOTIDE SEQUENCE</scope>
    <source>
        <strain evidence="3">CBS 304.34</strain>
    </source>
</reference>